<dbReference type="PRINTS" id="PR00987">
    <property type="entry name" value="TRNASYNTHGLU"/>
</dbReference>
<feature type="binding site" evidence="7">
    <location>
        <position position="43"/>
    </location>
    <ligand>
        <name>L-glutamate</name>
        <dbReference type="ChEBI" id="CHEBI:29985"/>
    </ligand>
</feature>
<dbReference type="Gene3D" id="3.40.50.620">
    <property type="entry name" value="HUPs"/>
    <property type="match status" value="1"/>
</dbReference>
<feature type="binding site" evidence="7">
    <location>
        <position position="132"/>
    </location>
    <ligand>
        <name>Zn(2+)</name>
        <dbReference type="ChEBI" id="CHEBI:29105"/>
    </ligand>
</feature>
<dbReference type="AlphaFoldDB" id="F2AWG2"/>
<evidence type="ECO:0000256" key="2">
    <source>
        <dbReference type="ARBA" id="ARBA00022723"/>
    </source>
</evidence>
<gene>
    <name evidence="7 10" type="primary">gluQ</name>
    <name evidence="10" type="ORF">RBWH47_02192</name>
</gene>
<dbReference type="GO" id="GO:0004818">
    <property type="term" value="F:glutamate-tRNA ligase activity"/>
    <property type="evidence" value="ECO:0007669"/>
    <property type="project" value="TreeGrafter"/>
</dbReference>
<evidence type="ECO:0000256" key="5">
    <source>
        <dbReference type="ARBA" id="ARBA00022840"/>
    </source>
</evidence>
<feature type="binding site" evidence="7">
    <location>
        <begin position="7"/>
        <end position="11"/>
    </location>
    <ligand>
        <name>L-glutamate</name>
        <dbReference type="ChEBI" id="CHEBI:29985"/>
    </ligand>
</feature>
<evidence type="ECO:0000259" key="9">
    <source>
        <dbReference type="Pfam" id="PF00749"/>
    </source>
</evidence>
<keyword evidence="8" id="KW-0648">Protein biosynthesis</keyword>
<dbReference type="GO" id="GO:0008270">
    <property type="term" value="F:zinc ion binding"/>
    <property type="evidence" value="ECO:0007669"/>
    <property type="project" value="UniProtKB-UniRule"/>
</dbReference>
<dbReference type="InterPro" id="IPR000924">
    <property type="entry name" value="Glu/Gln-tRNA-synth"/>
</dbReference>
<dbReference type="HAMAP" id="MF_01428">
    <property type="entry name" value="Glu_Q_tRNA_synth"/>
    <property type="match status" value="1"/>
</dbReference>
<feature type="binding site" evidence="7">
    <location>
        <position position="101"/>
    </location>
    <ligand>
        <name>Zn(2+)</name>
        <dbReference type="ChEBI" id="CHEBI:29105"/>
    </ligand>
</feature>
<comment type="function">
    <text evidence="7">Catalyzes the tRNA-independent activation of glutamate in presence of ATP and the subsequent transfer of glutamate onto a tRNA(Asp). Glutamate is transferred on the 2-amino-5-(4,5-dihydroxy-2-cyclopenten-1-yl) moiety of the queuosine in the wobble position of the QUC anticodon.</text>
</comment>
<sequence length="328" mass="36639">MSSAVCRLAPSPTGAQHLGNARTFLIAYWSARAQNARLILRIEDIDSPRIKPWATEQAITDLRWLGMDWDGDPIIQTERSPLYDQARNQLMDAGRIYPCSCTRRDIEAAASAPHESEASGWTPDAPVYPGTCASWKNGDPLPEDKPFCFRFRMQATPDRFFDRVHGEVACNPIQDIGDFPITRKAESAADCLAAYQLAVVVDDIDAGVTEVVRGDDLILSTFRQLQLYEALGHSPPSHAHVPLVTGTDGRRLAKRHGDTRLSHFREQGMPPETIVRWAAKTSGLCPDSDAAFSDRTLDQIHQQMIDRFDWVRIHRQPTIVDDFGSTTD</sequence>
<dbReference type="InterPro" id="IPR020058">
    <property type="entry name" value="Glu/Gln-tRNA-synth_Ib_cat-dom"/>
</dbReference>
<feature type="binding site" evidence="7">
    <location>
        <position position="254"/>
    </location>
    <ligand>
        <name>ATP</name>
        <dbReference type="ChEBI" id="CHEBI:30616"/>
    </ligand>
</feature>
<dbReference type="InterPro" id="IPR049940">
    <property type="entry name" value="GluQ/Sye"/>
</dbReference>
<organism evidence="10 11">
    <name type="scientific">Rhodopirellula baltica WH47</name>
    <dbReference type="NCBI Taxonomy" id="991778"/>
    <lineage>
        <taxon>Bacteria</taxon>
        <taxon>Pseudomonadati</taxon>
        <taxon>Planctomycetota</taxon>
        <taxon>Planctomycetia</taxon>
        <taxon>Pirellulales</taxon>
        <taxon>Pirellulaceae</taxon>
        <taxon>Rhodopirellula</taxon>
    </lineage>
</organism>
<proteinExistence type="inferred from homology"/>
<keyword evidence="3 7" id="KW-0547">Nucleotide-binding</keyword>
<feature type="binding site" evidence="7">
    <location>
        <position position="128"/>
    </location>
    <ligand>
        <name>Zn(2+)</name>
        <dbReference type="ChEBI" id="CHEBI:29105"/>
    </ligand>
</feature>
<dbReference type="GO" id="GO:0006424">
    <property type="term" value="P:glutamyl-tRNA aminoacylation"/>
    <property type="evidence" value="ECO:0007669"/>
    <property type="project" value="InterPro"/>
</dbReference>
<feature type="binding site" evidence="7">
    <location>
        <position position="99"/>
    </location>
    <ligand>
        <name>Zn(2+)</name>
        <dbReference type="ChEBI" id="CHEBI:29105"/>
    </ligand>
</feature>
<evidence type="ECO:0000256" key="1">
    <source>
        <dbReference type="ARBA" id="ARBA00022598"/>
    </source>
</evidence>
<dbReference type="Pfam" id="PF00749">
    <property type="entry name" value="tRNA-synt_1c"/>
    <property type="match status" value="1"/>
</dbReference>
<dbReference type="PANTHER" id="PTHR43311">
    <property type="entry name" value="GLUTAMATE--TRNA LIGASE"/>
    <property type="match status" value="1"/>
</dbReference>
<keyword evidence="4 7" id="KW-0862">Zinc</keyword>
<feature type="domain" description="Glutamyl/glutaminyl-tRNA synthetase class Ib catalytic" evidence="9">
    <location>
        <begin position="6"/>
        <end position="288"/>
    </location>
</feature>
<comment type="cofactor">
    <cofactor evidence="7">
        <name>Zn(2+)</name>
        <dbReference type="ChEBI" id="CHEBI:29105"/>
    </cofactor>
    <text evidence="7">Binds 1 zinc ion per subunit.</text>
</comment>
<comment type="similarity">
    <text evidence="7">Belongs to the class-I aminoacyl-tRNA synthetase family. GluQ subfamily.</text>
</comment>
<name>F2AWG2_RHOBT</name>
<dbReference type="PANTHER" id="PTHR43311:SF1">
    <property type="entry name" value="GLUTAMYL-Q TRNA(ASP) SYNTHETASE"/>
    <property type="match status" value="1"/>
</dbReference>
<evidence type="ECO:0000256" key="8">
    <source>
        <dbReference type="RuleBase" id="RU363037"/>
    </source>
</evidence>
<evidence type="ECO:0000313" key="10">
    <source>
        <dbReference type="EMBL" id="EGF25989.1"/>
    </source>
</evidence>
<dbReference type="InterPro" id="IPR014729">
    <property type="entry name" value="Rossmann-like_a/b/a_fold"/>
</dbReference>
<feature type="short sequence motif" description="'KMSKS' region" evidence="7">
    <location>
        <begin position="251"/>
        <end position="255"/>
    </location>
</feature>
<dbReference type="GO" id="GO:0005829">
    <property type="term" value="C:cytosol"/>
    <property type="evidence" value="ECO:0007669"/>
    <property type="project" value="TreeGrafter"/>
</dbReference>
<dbReference type="GO" id="GO:0005524">
    <property type="term" value="F:ATP binding"/>
    <property type="evidence" value="ECO:0007669"/>
    <property type="project" value="UniProtKB-KW"/>
</dbReference>
<keyword evidence="1 7" id="KW-0436">Ligase</keyword>
<dbReference type="EMBL" id="AFAR01000200">
    <property type="protein sequence ID" value="EGF25989.1"/>
    <property type="molecule type" value="Genomic_DNA"/>
</dbReference>
<dbReference type="RefSeq" id="WP_007327972.1">
    <property type="nucleotide sequence ID" value="NZ_AFAR01000200.1"/>
</dbReference>
<evidence type="ECO:0000313" key="11">
    <source>
        <dbReference type="Proteomes" id="UP000006222"/>
    </source>
</evidence>
<dbReference type="PATRIC" id="fig|991778.3.peg.4307"/>
<reference evidence="10 11" key="1">
    <citation type="journal article" date="2013" name="Mar. Genomics">
        <title>Expression of sulfatases in Rhodopirellula baltica and the diversity of sulfatases in the genus Rhodopirellula.</title>
        <authorList>
            <person name="Wegner C.E."/>
            <person name="Richter-Heitmann T."/>
            <person name="Klindworth A."/>
            <person name="Klockow C."/>
            <person name="Richter M."/>
            <person name="Achstetter T."/>
            <person name="Glockner F.O."/>
            <person name="Harder J."/>
        </authorList>
    </citation>
    <scope>NUCLEOTIDE SEQUENCE [LARGE SCALE GENOMIC DNA]</scope>
    <source>
        <strain evidence="10 11">WH47</strain>
    </source>
</reference>
<protein>
    <recommendedName>
        <fullName evidence="7">Glutamyl-Q tRNA(Asp) synthetase</fullName>
        <shortName evidence="7">Glu-Q-RSs</shortName>
        <ecNumber evidence="7">6.1.1.-</ecNumber>
    </recommendedName>
</protein>
<dbReference type="EC" id="6.1.1.-" evidence="7"/>
<dbReference type="SUPFAM" id="SSF52374">
    <property type="entry name" value="Nucleotidylyl transferase"/>
    <property type="match status" value="1"/>
</dbReference>
<evidence type="ECO:0000256" key="4">
    <source>
        <dbReference type="ARBA" id="ARBA00022833"/>
    </source>
</evidence>
<evidence type="ECO:0000256" key="3">
    <source>
        <dbReference type="ARBA" id="ARBA00022741"/>
    </source>
</evidence>
<keyword evidence="6 7" id="KW-0030">Aminoacyl-tRNA synthetase</keyword>
<accession>F2AWG2</accession>
<comment type="caution">
    <text evidence="10">The sequence shown here is derived from an EMBL/GenBank/DDBJ whole genome shotgun (WGS) entry which is preliminary data.</text>
</comment>
<dbReference type="InterPro" id="IPR022380">
    <property type="entry name" value="Glu-Q_tRNA(Asp)_Synthase"/>
</dbReference>
<feature type="binding site" evidence="7">
    <location>
        <position position="213"/>
    </location>
    <ligand>
        <name>L-glutamate</name>
        <dbReference type="ChEBI" id="CHEBI:29985"/>
    </ligand>
</feature>
<keyword evidence="2 7" id="KW-0479">Metal-binding</keyword>
<dbReference type="GO" id="GO:0006400">
    <property type="term" value="P:tRNA modification"/>
    <property type="evidence" value="ECO:0007669"/>
    <property type="project" value="InterPro"/>
</dbReference>
<evidence type="ECO:0000256" key="6">
    <source>
        <dbReference type="ARBA" id="ARBA00023146"/>
    </source>
</evidence>
<evidence type="ECO:0000256" key="7">
    <source>
        <dbReference type="HAMAP-Rule" id="MF_01428"/>
    </source>
</evidence>
<dbReference type="Proteomes" id="UP000006222">
    <property type="component" value="Unassembled WGS sequence"/>
</dbReference>
<keyword evidence="5 7" id="KW-0067">ATP-binding</keyword>
<feature type="short sequence motif" description="'HIGH' region" evidence="7">
    <location>
        <begin position="10"/>
        <end position="20"/>
    </location>
</feature>
<dbReference type="NCBIfam" id="NF004315">
    <property type="entry name" value="PRK05710.1-4"/>
    <property type="match status" value="1"/>
</dbReference>
<feature type="binding site" evidence="7">
    <location>
        <position position="195"/>
    </location>
    <ligand>
        <name>L-glutamate</name>
        <dbReference type="ChEBI" id="CHEBI:29985"/>
    </ligand>
</feature>